<feature type="domain" description="EGF-like" evidence="3">
    <location>
        <begin position="699"/>
        <end position="732"/>
    </location>
</feature>
<feature type="region of interest" description="Disordered" evidence="1">
    <location>
        <begin position="914"/>
        <end position="991"/>
    </location>
</feature>
<dbReference type="PANTHER" id="PTHR45985:SF3">
    <property type="entry name" value="CHITIN DEACETYLASE-LIKE 4"/>
    <property type="match status" value="1"/>
</dbReference>
<evidence type="ECO:0000256" key="2">
    <source>
        <dbReference type="SAM" id="SignalP"/>
    </source>
</evidence>
<dbReference type="Proteomes" id="UP001620626">
    <property type="component" value="Unassembled WGS sequence"/>
</dbReference>
<dbReference type="SMART" id="SM00181">
    <property type="entry name" value="EGF"/>
    <property type="match status" value="22"/>
</dbReference>
<feature type="compositionally biased region" description="Low complexity" evidence="1">
    <location>
        <begin position="96"/>
        <end position="106"/>
    </location>
</feature>
<feature type="domain" description="EGF-like" evidence="3">
    <location>
        <begin position="1164"/>
        <end position="1196"/>
    </location>
</feature>
<feature type="domain" description="EGF-like" evidence="3">
    <location>
        <begin position="868"/>
        <end position="902"/>
    </location>
</feature>
<feature type="domain" description="EGF-like" evidence="3">
    <location>
        <begin position="1781"/>
        <end position="1861"/>
    </location>
</feature>
<evidence type="ECO:0000313" key="5">
    <source>
        <dbReference type="Proteomes" id="UP001620626"/>
    </source>
</evidence>
<protein>
    <recommendedName>
        <fullName evidence="3">EGF-like domain-containing protein</fullName>
    </recommendedName>
</protein>
<dbReference type="Pfam" id="PF01683">
    <property type="entry name" value="EB"/>
    <property type="match status" value="11"/>
</dbReference>
<dbReference type="Gene3D" id="2.170.300.10">
    <property type="entry name" value="Tie2 ligand-binding domain superfamily"/>
    <property type="match status" value="1"/>
</dbReference>
<feature type="domain" description="EGF-like" evidence="3">
    <location>
        <begin position="657"/>
        <end position="689"/>
    </location>
</feature>
<feature type="domain" description="EGF-like" evidence="3">
    <location>
        <begin position="784"/>
        <end position="817"/>
    </location>
</feature>
<evidence type="ECO:0000259" key="3">
    <source>
        <dbReference type="SMART" id="SM00181"/>
    </source>
</evidence>
<feature type="domain" description="EGF-like" evidence="3">
    <location>
        <begin position="615"/>
        <end position="647"/>
    </location>
</feature>
<sequence>MGLKNMPLSSKFHHFFFITLIYLLISLLYWPNSVHAEPPLRATDGADVPAPALSPIVSPPGTDDGGAQPSLSNSNNNDNDVLLEPYGPSAFPAGDQQQQQQQQPNGPKKKKQKQFPQLIGWVDRPGERIGEQCDPRMKPACTVPNSECVGGVCECLAMYYPDTPYRCAPIDTEGSLGRLCRRGVDCRGNGEFCNTASGKCDCVPNFAAVDWRCLPGIAPGEYGCIDWRQCAVFYPEATCSGEGKCHCPAGMHPQHGTCVEGEIIGAQHDQPPQLSGRIPLLPPSQIDPGGDAPPIVVGIAPDGVCSSDSSCAGYPLAFCDGVCKCREGALNAGSACIAALENGAAAAGSCPSGQIYVQEIGTCLSASSPGAPCQYSQQCSAEEPGAFCRQLTCQCVYGMRVSQDGHSCIFSDRNCTRRGEIWVAEIGQCCQAILPGAGPCSHSMQCSAVVQGAQCLLEQCVCPKDLPMATDGTCGTQCPQGQMFSGVTGSCLPAVQPGGECLYSSQCHAVYPGMLCSLSRCRCPNNQVFSGSRCMPTCPQSFIRNQYGVCQPGCRANQIEYQGQCVDIVGPGQPCLVNRQCAGGSQCVNDQCTCPTSMVNNSGVCVPMRAAPLGSCVRGERCVGGSTCMDGTCVCPTGTSALNDVCVTKMTVPPNSACSPAVECGGGSKCEQGMCICVPPLLAIGGTCQYPPTVPPDGPCPTGRERCLGGASCQQGQCKCPLGTVPDGVRCAVVTQVGAGQPCSATNVCTNFAVCVQGVCTCPSPFVAQNGQCIRPETVLAGASCAMGEACPPNAYCNSERICSCIAPTVNMAGVCRNVHTVLPGDPCPSGEVCLGGSNCVAGMCQCPSGMTIHQDQCVPMPSGTLGQCTDISQCTGGAYCDMARHLCVCPAGQIAVGGVCTNLNGAGGGGAGAGGAGAVPPPGGAPTTAKRRRLSSPQRRRSRIWHRKKRHSPQNVENVPKKGRRHKKHDHNDNDHDQLVVEQEEDNGGKWREKSLPVEFAGDASANGAGLHEHDDDDLDEQAVAHGQQQQNTEHGGKSADDDIFYGTTERDKLSSSAKAPQSSALSAPPAKFANSKKSSSPNDVVQMQQNADAHNNNRNTVPPAVARELGLPCAEEGAPCANGNAQCRDGICRCLDEFVQAGTSICIQKNKIANPIVNPGQPCGPRDFCDGGATCVQRMCQCPPDFVPQQRNCIRMLPSENGVHTVAGLGTKRLVKKSPGLNCRHNPNVCTGGSYCFNGYCVCPEGYEERNGECIMPKIYVEPGASCERPPGIIAQVECLGNSVCANGYCVCPNGEPIQNKMCVTVNSIASPGEPCIASLTKCTGNSVCTNGFCTCPYQQVSLNGQCATVTIATQLPTQTCTPATICLGNSVCQAGRCQCLPNTVLSRTGTFCQPISVILQPLSTPPVGIPGYACAVGEPHQCSGGSRCVHGMCTCESGYVPFQSVCVPSFPMYVPSWSSSTAGGGMAPPPPAQQPQVPTWPGMYPDNIYTTETATGKPPFPSGVVPLRPGESCDPRCEYTGTCDKACAGSSICADGVCTCPQGEYPQDGQCVPYLVTVKPPPTTPAPPAPLPVPPAPVPLKQKRRPSESCDFTSAVCTGGSSCILGICQCPPGYSPSRDKESCVNGLLLEPLHSPPMQQRQEEQTKKQQKLSTRDKKDQEQQQKMLGQHCAVSEECVPGAQCLFDVCACPPRTVANDQGRQCVVDETEEQRRRHDDERKAAVADEKSIYRSEISDRDQSRDGDRSVVQSVTLLRSPAPSATATSKTAGAVVIVLPGWPCQTAAAAGDGDGKCAKGAKCVQLFANEAHKKHQQLHQLASAEHNGTQRHTDRQAQIGFFCVCDDPTGGQRIVTNSTGYCTPRLLSDTIEKRLPGSACTEECDDNSTVCYGGYCIIRNMTDADNDNAMALNIGDKRSKKMTMIPLDELGRRTIAVDEPSNNGINLEQYTMEQGPFRITNDKRQRQTTNDIFVVRDKRQISRLSVDLSFVVRNSERPQQQQRRRTIMFGDEKGGQSADFEKLVGDPCAVHKECEPPALCVRNRCACPPGTFLAQPPDRKCLFSPPPKAASTDGTTTTVQ</sequence>
<feature type="domain" description="EGF-like" evidence="3">
    <location>
        <begin position="515"/>
        <end position="551"/>
    </location>
</feature>
<feature type="domain" description="EGF-like" evidence="3">
    <location>
        <begin position="1114"/>
        <end position="1149"/>
    </location>
</feature>
<feature type="compositionally biased region" description="Basic and acidic residues" evidence="1">
    <location>
        <begin position="1643"/>
        <end position="1663"/>
    </location>
</feature>
<feature type="compositionally biased region" description="Low complexity" evidence="1">
    <location>
        <begin position="1056"/>
        <end position="1073"/>
    </location>
</feature>
<feature type="chain" id="PRO_5044764309" description="EGF-like domain-containing protein" evidence="2">
    <location>
        <begin position="37"/>
        <end position="2078"/>
    </location>
</feature>
<dbReference type="PANTHER" id="PTHR45985">
    <property type="match status" value="1"/>
</dbReference>
<reference evidence="4 5" key="1">
    <citation type="submission" date="2024-10" db="EMBL/GenBank/DDBJ databases">
        <authorList>
            <person name="Kim D."/>
        </authorList>
    </citation>
    <scope>NUCLEOTIDE SEQUENCE [LARGE SCALE GENOMIC DNA]</scope>
    <source>
        <strain evidence="4">BH-2024</strain>
    </source>
</reference>
<feature type="domain" description="EGF-like" evidence="3">
    <location>
        <begin position="1672"/>
        <end position="1706"/>
    </location>
</feature>
<feature type="signal peptide" evidence="2">
    <location>
        <begin position="1"/>
        <end position="36"/>
    </location>
</feature>
<feature type="domain" description="EGF-like" evidence="3">
    <location>
        <begin position="574"/>
        <end position="606"/>
    </location>
</feature>
<dbReference type="EMBL" id="JBICBT010000701">
    <property type="protein sequence ID" value="KAL3104730.1"/>
    <property type="molecule type" value="Genomic_DNA"/>
</dbReference>
<feature type="region of interest" description="Disordered" evidence="1">
    <location>
        <begin position="1024"/>
        <end position="1086"/>
    </location>
</feature>
<keyword evidence="2" id="KW-0732">Signal</keyword>
<feature type="compositionally biased region" description="Basic residues" evidence="1">
    <location>
        <begin position="930"/>
        <end position="953"/>
    </location>
</feature>
<feature type="domain" description="EGF-like" evidence="3">
    <location>
        <begin position="1362"/>
        <end position="1396"/>
    </location>
</feature>
<feature type="domain" description="EGF-like" evidence="3">
    <location>
        <begin position="362"/>
        <end position="409"/>
    </location>
</feature>
<feature type="domain" description="EGF-like" evidence="3">
    <location>
        <begin position="1224"/>
        <end position="1257"/>
    </location>
</feature>
<dbReference type="SMART" id="SM00289">
    <property type="entry name" value="WR1"/>
    <property type="match status" value="10"/>
</dbReference>
<feature type="domain" description="EGF-like" evidence="3">
    <location>
        <begin position="1416"/>
        <end position="1450"/>
    </location>
</feature>
<feature type="domain" description="EGF-like" evidence="3">
    <location>
        <begin position="742"/>
        <end position="774"/>
    </location>
</feature>
<dbReference type="InterPro" id="IPR000742">
    <property type="entry name" value="EGF"/>
</dbReference>
<feature type="region of interest" description="Disordered" evidence="1">
    <location>
        <begin position="45"/>
        <end position="117"/>
    </location>
</feature>
<evidence type="ECO:0000256" key="1">
    <source>
        <dbReference type="SAM" id="MobiDB-lite"/>
    </source>
</evidence>
<name>A0ABD2KP40_9BILA</name>
<feature type="domain" description="EGF-like" evidence="3">
    <location>
        <begin position="179"/>
        <end position="214"/>
    </location>
</feature>
<accession>A0ABD2KP40</accession>
<gene>
    <name evidence="4" type="ORF">niasHT_022974</name>
</gene>
<organism evidence="4 5">
    <name type="scientific">Heterodera trifolii</name>
    <dbReference type="NCBI Taxonomy" id="157864"/>
    <lineage>
        <taxon>Eukaryota</taxon>
        <taxon>Metazoa</taxon>
        <taxon>Ecdysozoa</taxon>
        <taxon>Nematoda</taxon>
        <taxon>Chromadorea</taxon>
        <taxon>Rhabditida</taxon>
        <taxon>Tylenchina</taxon>
        <taxon>Tylenchomorpha</taxon>
        <taxon>Tylenchoidea</taxon>
        <taxon>Heteroderidae</taxon>
        <taxon>Heteroderinae</taxon>
        <taxon>Heterodera</taxon>
    </lineage>
</organism>
<keyword evidence="5" id="KW-1185">Reference proteome</keyword>
<dbReference type="InterPro" id="IPR052740">
    <property type="entry name" value="CE4"/>
</dbReference>
<feature type="domain" description="EGF-like" evidence="3">
    <location>
        <begin position="223"/>
        <end position="259"/>
    </location>
</feature>
<dbReference type="SUPFAM" id="SSF57184">
    <property type="entry name" value="Growth factor receptor domain"/>
    <property type="match status" value="1"/>
</dbReference>
<feature type="domain" description="EGF-like" evidence="3">
    <location>
        <begin position="2025"/>
        <end position="2060"/>
    </location>
</feature>
<feature type="compositionally biased region" description="Basic and acidic residues" evidence="1">
    <location>
        <begin position="971"/>
        <end position="980"/>
    </location>
</feature>
<evidence type="ECO:0000313" key="4">
    <source>
        <dbReference type="EMBL" id="KAL3104730.1"/>
    </source>
</evidence>
<proteinExistence type="predicted"/>
<dbReference type="InterPro" id="IPR009030">
    <property type="entry name" value="Growth_fac_rcpt_cys_sf"/>
</dbReference>
<feature type="domain" description="EGF-like" evidence="3">
    <location>
        <begin position="1280"/>
        <end position="1306"/>
    </location>
</feature>
<feature type="domain" description="EGF-like" evidence="3">
    <location>
        <begin position="827"/>
        <end position="859"/>
    </location>
</feature>
<dbReference type="InterPro" id="IPR006150">
    <property type="entry name" value="Cys_repeat_1"/>
</dbReference>
<feature type="region of interest" description="Disordered" evidence="1">
    <location>
        <begin position="1633"/>
        <end position="1663"/>
    </location>
</feature>
<dbReference type="InterPro" id="IPR006149">
    <property type="entry name" value="EB_dom"/>
</dbReference>
<feature type="compositionally biased region" description="Polar residues" evidence="1">
    <location>
        <begin position="1077"/>
        <end position="1086"/>
    </location>
</feature>
<comment type="caution">
    <text evidence="4">The sequence shown here is derived from an EMBL/GenBank/DDBJ whole genome shotgun (WGS) entry which is preliminary data.</text>
</comment>
<feature type="domain" description="EGF-like" evidence="3">
    <location>
        <begin position="1592"/>
        <end position="1627"/>
    </location>
</feature>